<evidence type="ECO:0000256" key="13">
    <source>
        <dbReference type="ARBA" id="ARBA00023237"/>
    </source>
</evidence>
<keyword evidence="14" id="KW-0449">Lipoprotein</keyword>
<dbReference type="PROSITE" id="PS51257">
    <property type="entry name" value="PROKAR_LIPOPROTEIN"/>
    <property type="match status" value="1"/>
</dbReference>
<dbReference type="PANTHER" id="PTHR33619:SF3">
    <property type="entry name" value="POLYSACCHARIDE EXPORT PROTEIN GFCE-RELATED"/>
    <property type="match status" value="1"/>
</dbReference>
<sequence length="234" mass="24957">MHRLASSTVRLVCAIGALTAVAGCADKRGGPIAYNAANFGSPDTTVSAALEGGYRIAPMDKLAIRVFGMDDLTGDYQVDLRGNISLPLIGEVPAMDKTPAELDTVLTDRFGEKYLQNPDVSVGIKEATGHNITVDGSVEKPGTYPVVGPMTLMQAVALAQGTDEFANLRRVAVFRTIDGTRKAAAFDLVSIRRGEMPDPQVYSGDIVIVDGSSIKQAQKKLIQAFPLLSIFRPF</sequence>
<keyword evidence="6" id="KW-0812">Transmembrane</keyword>
<evidence type="ECO:0000256" key="15">
    <source>
        <dbReference type="SAM" id="SignalP"/>
    </source>
</evidence>
<keyword evidence="8" id="KW-0625">Polysaccharide transport</keyword>
<keyword evidence="10" id="KW-0626">Porin</keyword>
<dbReference type="GO" id="GO:0015159">
    <property type="term" value="F:polysaccharide transmembrane transporter activity"/>
    <property type="evidence" value="ECO:0007669"/>
    <property type="project" value="InterPro"/>
</dbReference>
<dbReference type="GO" id="GO:0009279">
    <property type="term" value="C:cell outer membrane"/>
    <property type="evidence" value="ECO:0007669"/>
    <property type="project" value="UniProtKB-SubCell"/>
</dbReference>
<evidence type="ECO:0000256" key="6">
    <source>
        <dbReference type="ARBA" id="ARBA00022692"/>
    </source>
</evidence>
<evidence type="ECO:0000256" key="11">
    <source>
        <dbReference type="ARBA" id="ARBA00023136"/>
    </source>
</evidence>
<keyword evidence="9" id="KW-0406">Ion transport</keyword>
<keyword evidence="13" id="KW-0998">Cell outer membrane</keyword>
<proteinExistence type="inferred from homology"/>
<keyword evidence="4" id="KW-1134">Transmembrane beta strand</keyword>
<keyword evidence="7 15" id="KW-0732">Signal</keyword>
<dbReference type="EMBL" id="CP060697">
    <property type="protein sequence ID" value="QNM83191.1"/>
    <property type="molecule type" value="Genomic_DNA"/>
</dbReference>
<evidence type="ECO:0000256" key="3">
    <source>
        <dbReference type="ARBA" id="ARBA00022448"/>
    </source>
</evidence>
<dbReference type="PANTHER" id="PTHR33619">
    <property type="entry name" value="POLYSACCHARIDE EXPORT PROTEIN GFCE-RELATED"/>
    <property type="match status" value="1"/>
</dbReference>
<evidence type="ECO:0000256" key="12">
    <source>
        <dbReference type="ARBA" id="ARBA00023139"/>
    </source>
</evidence>
<evidence type="ECO:0000256" key="7">
    <source>
        <dbReference type="ARBA" id="ARBA00022729"/>
    </source>
</evidence>
<gene>
    <name evidence="18" type="ORF">H8M03_02215</name>
</gene>
<evidence type="ECO:0000259" key="17">
    <source>
        <dbReference type="Pfam" id="PF22461"/>
    </source>
</evidence>
<dbReference type="Proteomes" id="UP000515861">
    <property type="component" value="Chromosome"/>
</dbReference>
<evidence type="ECO:0000256" key="10">
    <source>
        <dbReference type="ARBA" id="ARBA00023114"/>
    </source>
</evidence>
<dbReference type="RefSeq" id="WP_187480146.1">
    <property type="nucleotide sequence ID" value="NZ_CP060697.1"/>
</dbReference>
<evidence type="ECO:0000256" key="1">
    <source>
        <dbReference type="ARBA" id="ARBA00004571"/>
    </source>
</evidence>
<dbReference type="GO" id="GO:0006811">
    <property type="term" value="P:monoatomic ion transport"/>
    <property type="evidence" value="ECO:0007669"/>
    <property type="project" value="UniProtKB-KW"/>
</dbReference>
<feature type="domain" description="SLBB" evidence="17">
    <location>
        <begin position="132"/>
        <end position="209"/>
    </location>
</feature>
<reference evidence="18 19" key="1">
    <citation type="submission" date="2020-08" db="EMBL/GenBank/DDBJ databases">
        <title>Sphingomonas sp. sand1-3 16S ribosomal RNA gene Genome sequencing and assembly.</title>
        <authorList>
            <person name="Kang M."/>
        </authorList>
    </citation>
    <scope>NUCLEOTIDE SEQUENCE [LARGE SCALE GENOMIC DNA]</scope>
    <source>
        <strain evidence="19">sand1-3</strain>
    </source>
</reference>
<keyword evidence="12" id="KW-0564">Palmitate</keyword>
<evidence type="ECO:0000256" key="4">
    <source>
        <dbReference type="ARBA" id="ARBA00022452"/>
    </source>
</evidence>
<dbReference type="Pfam" id="PF22461">
    <property type="entry name" value="SLBB_2"/>
    <property type="match status" value="1"/>
</dbReference>
<dbReference type="Pfam" id="PF02563">
    <property type="entry name" value="Poly_export"/>
    <property type="match status" value="1"/>
</dbReference>
<keyword evidence="5" id="KW-0762">Sugar transport</keyword>
<evidence type="ECO:0000256" key="9">
    <source>
        <dbReference type="ARBA" id="ARBA00023065"/>
    </source>
</evidence>
<evidence type="ECO:0000256" key="5">
    <source>
        <dbReference type="ARBA" id="ARBA00022597"/>
    </source>
</evidence>
<keyword evidence="11" id="KW-0472">Membrane</keyword>
<feature type="domain" description="Polysaccharide export protein N-terminal" evidence="16">
    <location>
        <begin position="52"/>
        <end position="124"/>
    </location>
</feature>
<dbReference type="InterPro" id="IPR049712">
    <property type="entry name" value="Poly_export"/>
</dbReference>
<dbReference type="Gene3D" id="3.10.560.10">
    <property type="entry name" value="Outer membrane lipoprotein wza domain like"/>
    <property type="match status" value="1"/>
</dbReference>
<name>A0A7G9L3J2_9SPHN</name>
<accession>A0A7G9L3J2</accession>
<evidence type="ECO:0000313" key="18">
    <source>
        <dbReference type="EMBL" id="QNM83191.1"/>
    </source>
</evidence>
<keyword evidence="19" id="KW-1185">Reference proteome</keyword>
<dbReference type="GO" id="GO:0015288">
    <property type="term" value="F:porin activity"/>
    <property type="evidence" value="ECO:0007669"/>
    <property type="project" value="UniProtKB-KW"/>
</dbReference>
<dbReference type="GO" id="GO:0046930">
    <property type="term" value="C:pore complex"/>
    <property type="evidence" value="ECO:0007669"/>
    <property type="project" value="UniProtKB-KW"/>
</dbReference>
<protein>
    <submittedName>
        <fullName evidence="18">Polysaccharide export protein</fullName>
    </submittedName>
</protein>
<feature type="signal peptide" evidence="15">
    <location>
        <begin position="1"/>
        <end position="22"/>
    </location>
</feature>
<evidence type="ECO:0000256" key="14">
    <source>
        <dbReference type="ARBA" id="ARBA00023288"/>
    </source>
</evidence>
<dbReference type="KEGG" id="ssau:H8M03_02215"/>
<evidence type="ECO:0000313" key="19">
    <source>
        <dbReference type="Proteomes" id="UP000515861"/>
    </source>
</evidence>
<keyword evidence="3" id="KW-0813">Transport</keyword>
<feature type="chain" id="PRO_5029015424" evidence="15">
    <location>
        <begin position="23"/>
        <end position="234"/>
    </location>
</feature>
<evidence type="ECO:0000256" key="2">
    <source>
        <dbReference type="ARBA" id="ARBA00009450"/>
    </source>
</evidence>
<comment type="similarity">
    <text evidence="2">Belongs to the BexD/CtrA/VexA family.</text>
</comment>
<dbReference type="AlphaFoldDB" id="A0A7G9L3J2"/>
<organism evidence="18 19">
    <name type="scientific">Sphingomonas sabuli</name>
    <dbReference type="NCBI Taxonomy" id="2764186"/>
    <lineage>
        <taxon>Bacteria</taxon>
        <taxon>Pseudomonadati</taxon>
        <taxon>Pseudomonadota</taxon>
        <taxon>Alphaproteobacteria</taxon>
        <taxon>Sphingomonadales</taxon>
        <taxon>Sphingomonadaceae</taxon>
        <taxon>Sphingomonas</taxon>
    </lineage>
</organism>
<dbReference type="InterPro" id="IPR054765">
    <property type="entry name" value="SLBB_dom"/>
</dbReference>
<evidence type="ECO:0000256" key="8">
    <source>
        <dbReference type="ARBA" id="ARBA00023047"/>
    </source>
</evidence>
<evidence type="ECO:0000259" key="16">
    <source>
        <dbReference type="Pfam" id="PF02563"/>
    </source>
</evidence>
<dbReference type="InterPro" id="IPR003715">
    <property type="entry name" value="Poly_export_N"/>
</dbReference>
<comment type="subcellular location">
    <subcellularLocation>
        <location evidence="1">Cell outer membrane</location>
        <topology evidence="1">Multi-pass membrane protein</topology>
    </subcellularLocation>
</comment>